<evidence type="ECO:0000259" key="15">
    <source>
        <dbReference type="PROSITE" id="PS50011"/>
    </source>
</evidence>
<comment type="subcellular location">
    <subcellularLocation>
        <location evidence="1">Membrane</location>
        <topology evidence="1">Single-pass type I membrane protein</topology>
    </subcellularLocation>
</comment>
<dbReference type="Pfam" id="PF00069">
    <property type="entry name" value="Pkinase"/>
    <property type="match status" value="1"/>
</dbReference>
<dbReference type="InterPro" id="IPR000719">
    <property type="entry name" value="Prot_kinase_dom"/>
</dbReference>
<reference evidence="16" key="1">
    <citation type="submission" date="2020-01" db="EMBL/GenBank/DDBJ databases">
        <title>Genome sequence of Kobresia littledalei, the first chromosome-level genome in the family Cyperaceae.</title>
        <authorList>
            <person name="Qu G."/>
        </authorList>
    </citation>
    <scope>NUCLEOTIDE SEQUENCE</scope>
    <source>
        <strain evidence="16">C.B.Clarke</strain>
        <tissue evidence="16">Leaf</tissue>
    </source>
</reference>
<dbReference type="PROSITE" id="PS50011">
    <property type="entry name" value="PROTEIN_KINASE_DOM"/>
    <property type="match status" value="1"/>
</dbReference>
<keyword evidence="2" id="KW-0723">Serine/threonine-protein kinase</keyword>
<dbReference type="FunFam" id="1.10.510.10:FF:000590">
    <property type="entry name" value="PR5-like receptor kinase"/>
    <property type="match status" value="1"/>
</dbReference>
<dbReference type="SUPFAM" id="SSF56112">
    <property type="entry name" value="Protein kinase-like (PK-like)"/>
    <property type="match status" value="1"/>
</dbReference>
<dbReference type="InterPro" id="IPR045874">
    <property type="entry name" value="LRK10/LRL21-25-like"/>
</dbReference>
<accession>A0A833RIH9</accession>
<feature type="signal peptide" evidence="14">
    <location>
        <begin position="1"/>
        <end position="19"/>
    </location>
</feature>
<name>A0A833RIH9_9POAL</name>
<evidence type="ECO:0000256" key="8">
    <source>
        <dbReference type="ARBA" id="ARBA00022840"/>
    </source>
</evidence>
<gene>
    <name evidence="16" type="ORF">FCM35_KLT15537</name>
</gene>
<evidence type="ECO:0000313" key="16">
    <source>
        <dbReference type="EMBL" id="KAF3339766.1"/>
    </source>
</evidence>
<sequence>MSLSFICLASLFFLHPCLSSLCPPLQPYKLPCNTSIEIKPPFFVINGTNNLCKNEINIKCNYDIPRLRVYPFHTANVWFSLENIVYSPNKLIVSDPTLENELNSSSCGNLQFSFLTPSRASTEPFDYNLFLSLSTNIKSFCGSPNLSSQSLIFGGEYTLNYSATTGEHLPSNCSRKTPNASFEWKFSFDDDGILILLSAKYSYNILSQQGCFSQSIVGGNYQGKTVGAKKKVVLIVCTATGSLAFIVACLILILQLRSGKNWAECILWSKDRPQENIEMLLEKYGWFAPKRYKYAEVKKITCSFQDTLGKGGFGTVYKGRLQDGCLVAVKILHSPSSDREELLNEILYEIEIGIARGLEYLHRGCNARIVQFDIKPQNILLDEDFNPRIAYFGLAKLCPPKESIISMAEMRGTIGYIAPEVFSRSFGVVSTKSDVYSYGMMMLEMVGGRRNAKPSVENPSQVYFPHWLYDRLVEGSPIQACDVLSIETEEIARKMGMVGLWCTQTTPSNRPSMNRVVEMLEKSLDELEMPPKPYLCSPPHSTILSDTSHTPKFGLNSESDSDCLVGVNTL</sequence>
<evidence type="ECO:0000256" key="2">
    <source>
        <dbReference type="ARBA" id="ARBA00022527"/>
    </source>
</evidence>
<proteinExistence type="predicted"/>
<keyword evidence="16" id="KW-0675">Receptor</keyword>
<feature type="chain" id="PRO_5032577670" evidence="14">
    <location>
        <begin position="20"/>
        <end position="570"/>
    </location>
</feature>
<dbReference type="GO" id="GO:0005524">
    <property type="term" value="F:ATP binding"/>
    <property type="evidence" value="ECO:0007669"/>
    <property type="project" value="UniProtKB-UniRule"/>
</dbReference>
<protein>
    <submittedName>
        <fullName evidence="16">Putative receptor-like protein kinase</fullName>
    </submittedName>
</protein>
<dbReference type="PROSITE" id="PS00107">
    <property type="entry name" value="PROTEIN_KINASE_ATP"/>
    <property type="match status" value="1"/>
</dbReference>
<keyword evidence="9 13" id="KW-1133">Transmembrane helix</keyword>
<comment type="caution">
    <text evidence="16">The sequence shown here is derived from an EMBL/GenBank/DDBJ whole genome shotgun (WGS) entry which is preliminary data.</text>
</comment>
<evidence type="ECO:0000256" key="3">
    <source>
        <dbReference type="ARBA" id="ARBA00022679"/>
    </source>
</evidence>
<feature type="transmembrane region" description="Helical" evidence="13">
    <location>
        <begin position="232"/>
        <end position="254"/>
    </location>
</feature>
<dbReference type="AlphaFoldDB" id="A0A833RIH9"/>
<keyword evidence="10 13" id="KW-0472">Membrane</keyword>
<keyword evidence="3" id="KW-0808">Transferase</keyword>
<dbReference type="GO" id="GO:0016020">
    <property type="term" value="C:membrane"/>
    <property type="evidence" value="ECO:0007669"/>
    <property type="project" value="UniProtKB-SubCell"/>
</dbReference>
<keyword evidence="17" id="KW-1185">Reference proteome</keyword>
<organism evidence="16 17">
    <name type="scientific">Carex littledalei</name>
    <dbReference type="NCBI Taxonomy" id="544730"/>
    <lineage>
        <taxon>Eukaryota</taxon>
        <taxon>Viridiplantae</taxon>
        <taxon>Streptophyta</taxon>
        <taxon>Embryophyta</taxon>
        <taxon>Tracheophyta</taxon>
        <taxon>Spermatophyta</taxon>
        <taxon>Magnoliopsida</taxon>
        <taxon>Liliopsida</taxon>
        <taxon>Poales</taxon>
        <taxon>Cyperaceae</taxon>
        <taxon>Cyperoideae</taxon>
        <taxon>Cariceae</taxon>
        <taxon>Carex</taxon>
        <taxon>Carex subgen. Euthyceras</taxon>
    </lineage>
</organism>
<feature type="binding site" evidence="12">
    <location>
        <position position="330"/>
    </location>
    <ligand>
        <name>ATP</name>
        <dbReference type="ChEBI" id="CHEBI:30616"/>
    </ligand>
</feature>
<dbReference type="SMART" id="SM00220">
    <property type="entry name" value="S_TKc"/>
    <property type="match status" value="1"/>
</dbReference>
<dbReference type="OrthoDB" id="4062651at2759"/>
<keyword evidence="8 12" id="KW-0067">ATP-binding</keyword>
<feature type="domain" description="Protein kinase" evidence="15">
    <location>
        <begin position="201"/>
        <end position="535"/>
    </location>
</feature>
<dbReference type="InterPro" id="IPR017441">
    <property type="entry name" value="Protein_kinase_ATP_BS"/>
</dbReference>
<evidence type="ECO:0000256" key="7">
    <source>
        <dbReference type="ARBA" id="ARBA00022777"/>
    </source>
</evidence>
<dbReference type="Proteomes" id="UP000623129">
    <property type="component" value="Unassembled WGS sequence"/>
</dbReference>
<dbReference type="InterPro" id="IPR011009">
    <property type="entry name" value="Kinase-like_dom_sf"/>
</dbReference>
<dbReference type="EMBL" id="SWLB01000003">
    <property type="protein sequence ID" value="KAF3339766.1"/>
    <property type="molecule type" value="Genomic_DNA"/>
</dbReference>
<evidence type="ECO:0000256" key="4">
    <source>
        <dbReference type="ARBA" id="ARBA00022692"/>
    </source>
</evidence>
<evidence type="ECO:0000256" key="1">
    <source>
        <dbReference type="ARBA" id="ARBA00004479"/>
    </source>
</evidence>
<keyword evidence="5 14" id="KW-0732">Signal</keyword>
<evidence type="ECO:0000256" key="11">
    <source>
        <dbReference type="ARBA" id="ARBA00023180"/>
    </source>
</evidence>
<dbReference type="Gene3D" id="3.30.200.20">
    <property type="entry name" value="Phosphorylase Kinase, domain 1"/>
    <property type="match status" value="1"/>
</dbReference>
<evidence type="ECO:0000256" key="12">
    <source>
        <dbReference type="PROSITE-ProRule" id="PRU10141"/>
    </source>
</evidence>
<keyword evidence="7 16" id="KW-0418">Kinase</keyword>
<evidence type="ECO:0000256" key="13">
    <source>
        <dbReference type="SAM" id="Phobius"/>
    </source>
</evidence>
<dbReference type="GO" id="GO:0004674">
    <property type="term" value="F:protein serine/threonine kinase activity"/>
    <property type="evidence" value="ECO:0007669"/>
    <property type="project" value="UniProtKB-KW"/>
</dbReference>
<dbReference type="PANTHER" id="PTHR27009">
    <property type="entry name" value="RUST RESISTANCE KINASE LR10-RELATED"/>
    <property type="match status" value="1"/>
</dbReference>
<keyword evidence="6 12" id="KW-0547">Nucleotide-binding</keyword>
<evidence type="ECO:0000256" key="10">
    <source>
        <dbReference type="ARBA" id="ARBA00023136"/>
    </source>
</evidence>
<evidence type="ECO:0000313" key="17">
    <source>
        <dbReference type="Proteomes" id="UP000623129"/>
    </source>
</evidence>
<dbReference type="Gene3D" id="1.10.510.10">
    <property type="entry name" value="Transferase(Phosphotransferase) domain 1"/>
    <property type="match status" value="1"/>
</dbReference>
<evidence type="ECO:0000256" key="14">
    <source>
        <dbReference type="SAM" id="SignalP"/>
    </source>
</evidence>
<keyword evidence="4 13" id="KW-0812">Transmembrane</keyword>
<keyword evidence="11" id="KW-0325">Glycoprotein</keyword>
<evidence type="ECO:0000256" key="5">
    <source>
        <dbReference type="ARBA" id="ARBA00022729"/>
    </source>
</evidence>
<evidence type="ECO:0000256" key="6">
    <source>
        <dbReference type="ARBA" id="ARBA00022741"/>
    </source>
</evidence>
<evidence type="ECO:0000256" key="9">
    <source>
        <dbReference type="ARBA" id="ARBA00022989"/>
    </source>
</evidence>